<accession>A0A815CF83</accession>
<organism evidence="3 4">
    <name type="scientific">Adineta steineri</name>
    <dbReference type="NCBI Taxonomy" id="433720"/>
    <lineage>
        <taxon>Eukaryota</taxon>
        <taxon>Metazoa</taxon>
        <taxon>Spiralia</taxon>
        <taxon>Gnathifera</taxon>
        <taxon>Rotifera</taxon>
        <taxon>Eurotatoria</taxon>
        <taxon>Bdelloidea</taxon>
        <taxon>Adinetida</taxon>
        <taxon>Adinetidae</taxon>
        <taxon>Adineta</taxon>
    </lineage>
</organism>
<feature type="chain" id="PRO_5032866298" evidence="2">
    <location>
        <begin position="21"/>
        <end position="1744"/>
    </location>
</feature>
<feature type="transmembrane region" description="Helical" evidence="1">
    <location>
        <begin position="926"/>
        <end position="945"/>
    </location>
</feature>
<keyword evidence="1" id="KW-0812">Transmembrane</keyword>
<proteinExistence type="predicted"/>
<feature type="transmembrane region" description="Helical" evidence="1">
    <location>
        <begin position="345"/>
        <end position="367"/>
    </location>
</feature>
<evidence type="ECO:0000256" key="2">
    <source>
        <dbReference type="SAM" id="SignalP"/>
    </source>
</evidence>
<keyword evidence="2" id="KW-0732">Signal</keyword>
<feature type="signal peptide" evidence="2">
    <location>
        <begin position="1"/>
        <end position="20"/>
    </location>
</feature>
<dbReference type="Proteomes" id="UP000663860">
    <property type="component" value="Unassembled WGS sequence"/>
</dbReference>
<keyword evidence="1" id="KW-0472">Membrane</keyword>
<sequence>MLLAVCIVTIYLLASIQVRTETLQKPSQMIFENLNEKYTNTLQCPCSSIANSYESFTSLSPTFHPICSSQFISDDWIISLSDLNIIDAAFDPLDFRVAGPIFFNAMHTLCSLSNTTIYDAWYEFNQSLLITDLVVTESEFATRTNVTIEQFQENTLNEFQRILALVDLNTRTMYNTGYDNLQLYTDQLTTSTTQVDFGWEPVETDTCSCIPNGQCTDVMSFFYYTNGLTTDAPYYLNFTISDLQVGCYVLPSVLNSTLSCFFNQTCLDLIQNEVESARSIDVQILNMNSTRFSPHTRIQIILDNLMTEAWNEKISYEKYYEICAPVQCTYTYTSRNNPVQTITTLIGLFGGLSVALRIIVSIIIRWIRNRMRPHEQTNTVTNQPATVFDVTTVWRILKTKLLGLNLFESELSWDDEQRQQREIIITSSSLPIHPINNTTQIPVVSIQIPNLNRRDRTGLRTIQEFLISLNLFESLATQTNPNRLRTELISTRIYMVLMAIAIFILAVFTALENTTQSINIRNPCQDTFDRYYSEYSTTFQCSCSQIEIPYRTFINITYKLHPVCSSVFVSDSWINLLFSPDMTYYYPMDFRSSGNGQFQLLASLCLFANQALNNAIDDFLSNFLLSPLTVSSVSFKNQSEANAEFVKTSTISTFRRLLNLVRDTSLTNGLQPAMQTSSMELLDSYANGTMEAYPYATVWSGDYKSECFCGLTSVCYEQAAFFDESAYETQGVFEKSDSLENVTGFLVGCYAFDALLNSSLTCFFDSICLSNILTYFPTINITGDDILNINQTHFEPNTTIENLAKNLFIEDWSKETLFSAYYAKCAPALCTYTFTERNSFLKVLTTLLGVYGGITVALRMCIPYAVHFWRNRKVANPIQRNRVTILQRLRNTQNMMKIQMVELNLFKTAEARTNSFELKTTRIMTYVYLITMLLAVCIVTIYLLASIQVRTETLQKPSQIIFENLNEKYTNTLQCPCSSIANSYESFTSLSPTFHPICSSQFISDAWIISLSDVNIPDAAFDPLDFHVTGPIFFNAMYTLCYLSNTTIYDAWYEFNQSLLITDLVVTESEFATRTNVTIAQFQENTLNEFQRILSLIDLHTRTMYNMGFDNVQLYTDQLTTSTTQVDFGWEPVETDTCSCSPNGQCTDVMSFFYYTNGLTTDAPYYLNFTISDLQVGCYVMPSVLNSTLSCFFNQTCLDMIQNEVESARSIDIKILDINSTRFSPHTRIQIILDNLMTEAWNEKISYEKYYEKCAPEQCTYTYTSRNNPVQTITTLIGLFGGLSVALKIIVSIIIRWIRNRMRPHEQRNTVTDQPATVFDVTTVWRILKTKLLGLNLFESELSWDDEQRQQREIIITRVYLLFLMTAVAILVVYTLIETQTEIVKILNPSQDKFNQLRSDPQYSITLDCPCKNIAVPYSSFISIKPYYHQLCSSDFVVNSITWIPLLFSYTAGIDYSYDDYRLFAATHFQLLAALCSLANDTVSDAMTEFARNTIINEIAQSQESIKAQTDIILDQFLLSTPRTFVLNLDFIRYINQGNGIVSSIFSNWHFVSLDTGAQYDALWAVPHSYDNDNCICGASSTCISKASFNGITIPGFHVGCYPLESLLRSTLQCLYNITCINQLKSMYTHSNITFNPLNDTLSSRNTTVQSIVNNLLIERWGTEVVYENYYAACDPLSCTYTFDGQISPIYTITTIIGLYGGLTVVFKLMVPIIVRIGYYIIRYRHQRVGQAVTVMTIEEPNIL</sequence>
<dbReference type="EMBL" id="CAJNOE010000603">
    <property type="protein sequence ID" value="CAF1286426.1"/>
    <property type="molecule type" value="Genomic_DNA"/>
</dbReference>
<evidence type="ECO:0000256" key="1">
    <source>
        <dbReference type="SAM" id="Phobius"/>
    </source>
</evidence>
<keyword evidence="1" id="KW-1133">Transmembrane helix</keyword>
<protein>
    <submittedName>
        <fullName evidence="3">Uncharacterized protein</fullName>
    </submittedName>
</protein>
<evidence type="ECO:0000313" key="4">
    <source>
        <dbReference type="Proteomes" id="UP000663860"/>
    </source>
</evidence>
<feature type="transmembrane region" description="Helical" evidence="1">
    <location>
        <begin position="840"/>
        <end position="862"/>
    </location>
</feature>
<feature type="transmembrane region" description="Helical" evidence="1">
    <location>
        <begin position="1697"/>
        <end position="1722"/>
    </location>
</feature>
<feature type="transmembrane region" description="Helical" evidence="1">
    <location>
        <begin position="1359"/>
        <end position="1377"/>
    </location>
</feature>
<name>A0A815CF83_9BILA</name>
<gene>
    <name evidence="3" type="ORF">IZO911_LOCUS33265</name>
</gene>
<feature type="transmembrane region" description="Helical" evidence="1">
    <location>
        <begin position="493"/>
        <end position="511"/>
    </location>
</feature>
<evidence type="ECO:0000313" key="3">
    <source>
        <dbReference type="EMBL" id="CAF1286426.1"/>
    </source>
</evidence>
<reference evidence="3" key="1">
    <citation type="submission" date="2021-02" db="EMBL/GenBank/DDBJ databases">
        <authorList>
            <person name="Nowell W R."/>
        </authorList>
    </citation>
    <scope>NUCLEOTIDE SEQUENCE</scope>
</reference>
<comment type="caution">
    <text evidence="3">The sequence shown here is derived from an EMBL/GenBank/DDBJ whole genome shotgun (WGS) entry which is preliminary data.</text>
</comment>
<feature type="transmembrane region" description="Helical" evidence="1">
    <location>
        <begin position="1276"/>
        <end position="1298"/>
    </location>
</feature>